<accession>A0A6J6AS28</accession>
<evidence type="ECO:0000313" key="1">
    <source>
        <dbReference type="EMBL" id="CAB4373061.1"/>
    </source>
</evidence>
<dbReference type="AlphaFoldDB" id="A0A6J6AS28"/>
<reference evidence="1" key="1">
    <citation type="submission" date="2020-05" db="EMBL/GenBank/DDBJ databases">
        <authorList>
            <person name="Chiriac C."/>
            <person name="Salcher M."/>
            <person name="Ghai R."/>
            <person name="Kavagutti S V."/>
        </authorList>
    </citation>
    <scope>NUCLEOTIDE SEQUENCE</scope>
</reference>
<dbReference type="EMBL" id="CAEUNJ010000155">
    <property type="protein sequence ID" value="CAB4373061.1"/>
    <property type="molecule type" value="Genomic_DNA"/>
</dbReference>
<name>A0A6J6AS28_9ZZZZ</name>
<organism evidence="1">
    <name type="scientific">freshwater metagenome</name>
    <dbReference type="NCBI Taxonomy" id="449393"/>
    <lineage>
        <taxon>unclassified sequences</taxon>
        <taxon>metagenomes</taxon>
        <taxon>ecological metagenomes</taxon>
    </lineage>
</organism>
<protein>
    <submittedName>
        <fullName evidence="1">Unannotated protein</fullName>
    </submittedName>
</protein>
<proteinExistence type="predicted"/>
<sequence length="151" mass="16932">MDVVHGGAEHQSQEGAPLTLIHASRNTEVEEGDLSIRKNKEVSTMKIAMEDSLDDCAFHEADHSGTDDFVGVNAGSPHCFDVVEIETREPFHNKHSSGHERWVRARNDVAVLFEGNKRGGNVEHVLRFEAEIEFLADCLGEEFDKCRWVSE</sequence>
<gene>
    <name evidence="1" type="ORF">UFOPK4201_02115</name>
</gene>